<dbReference type="AlphaFoldDB" id="A0A6L5Y407"/>
<dbReference type="EMBL" id="VUMZ01000003">
    <property type="protein sequence ID" value="MST51446.1"/>
    <property type="molecule type" value="Genomic_DNA"/>
</dbReference>
<accession>A0A6L5Y407</accession>
<dbReference type="RefSeq" id="WP_154573925.1">
    <property type="nucleotide sequence ID" value="NZ_VUMZ01000003.1"/>
</dbReference>
<evidence type="ECO:0000313" key="2">
    <source>
        <dbReference type="Proteomes" id="UP000474676"/>
    </source>
</evidence>
<dbReference type="Proteomes" id="UP000474676">
    <property type="component" value="Unassembled WGS sequence"/>
</dbReference>
<comment type="caution">
    <text evidence="1">The sequence shown here is derived from an EMBL/GenBank/DDBJ whole genome shotgun (WGS) entry which is preliminary data.</text>
</comment>
<name>A0A6L5Y407_9FIRM</name>
<protein>
    <submittedName>
        <fullName evidence="1">Uncharacterized protein</fullName>
    </submittedName>
</protein>
<proteinExistence type="predicted"/>
<reference evidence="1 2" key="1">
    <citation type="submission" date="2019-08" db="EMBL/GenBank/DDBJ databases">
        <title>In-depth cultivation of the pig gut microbiome towards novel bacterial diversity and tailored functional studies.</title>
        <authorList>
            <person name="Wylensek D."/>
            <person name="Hitch T.C.A."/>
            <person name="Clavel T."/>
        </authorList>
    </citation>
    <scope>NUCLEOTIDE SEQUENCE [LARGE SCALE GENOMIC DNA]</scope>
    <source>
        <strain evidence="1 2">WCA-MUC-591-APC-3H</strain>
    </source>
</reference>
<evidence type="ECO:0000313" key="1">
    <source>
        <dbReference type="EMBL" id="MST51446.1"/>
    </source>
</evidence>
<organism evidence="1 2">
    <name type="scientific">Hornefia butyriciproducens</name>
    <dbReference type="NCBI Taxonomy" id="2652293"/>
    <lineage>
        <taxon>Bacteria</taxon>
        <taxon>Bacillati</taxon>
        <taxon>Bacillota</taxon>
        <taxon>Clostridia</taxon>
        <taxon>Peptostreptococcales</taxon>
        <taxon>Anaerovoracaceae</taxon>
        <taxon>Hornefia</taxon>
    </lineage>
</organism>
<gene>
    <name evidence="1" type="ORF">FYJ64_03790</name>
</gene>
<dbReference type="GeneID" id="303114436"/>
<keyword evidence="2" id="KW-1185">Reference proteome</keyword>
<sequence>MVINGEEFDMDQFEKDMAEDDAEYMEKMIHEDNLMDLTGKSFEEAMEYLRVYVKLEPDELEDIAPYIKYEVEMSNKKTDNA</sequence>